<comment type="catalytic activity">
    <reaction evidence="1">
        <text>GDP-alpha-D-mannose = GDP-4-dehydro-alpha-D-rhamnose + H2O</text>
        <dbReference type="Rhea" id="RHEA:23820"/>
        <dbReference type="ChEBI" id="CHEBI:15377"/>
        <dbReference type="ChEBI" id="CHEBI:57527"/>
        <dbReference type="ChEBI" id="CHEBI:57964"/>
        <dbReference type="EC" id="4.2.1.47"/>
    </reaction>
</comment>
<evidence type="ECO:0000313" key="10">
    <source>
        <dbReference type="Proteomes" id="UP000523955"/>
    </source>
</evidence>
<comment type="caution">
    <text evidence="9">The sequence shown here is derived from an EMBL/GenBank/DDBJ whole genome shotgun (WGS) entry which is preliminary data.</text>
</comment>
<feature type="region of interest" description="Disordered" evidence="7">
    <location>
        <begin position="134"/>
        <end position="153"/>
    </location>
</feature>
<dbReference type="InterPro" id="IPR036291">
    <property type="entry name" value="NAD(P)-bd_dom_sf"/>
</dbReference>
<evidence type="ECO:0000256" key="5">
    <source>
        <dbReference type="ARBA" id="ARBA00023239"/>
    </source>
</evidence>
<evidence type="ECO:0000313" key="9">
    <source>
        <dbReference type="EMBL" id="MBB6628478.1"/>
    </source>
</evidence>
<dbReference type="EC" id="4.2.1.47" evidence="4"/>
<keyword evidence="5" id="KW-0456">Lyase</keyword>
<dbReference type="AlphaFoldDB" id="A0A7X0RK15"/>
<evidence type="ECO:0000256" key="7">
    <source>
        <dbReference type="SAM" id="MobiDB-lite"/>
    </source>
</evidence>
<dbReference type="CDD" id="cd05260">
    <property type="entry name" value="GDP_MD_SDR_e"/>
    <property type="match status" value="1"/>
</dbReference>
<evidence type="ECO:0000259" key="8">
    <source>
        <dbReference type="Pfam" id="PF16363"/>
    </source>
</evidence>
<dbReference type="RefSeq" id="WP_185253531.1">
    <property type="nucleotide sequence ID" value="NZ_JACKXE010000001.1"/>
</dbReference>
<sequence length="338" mass="37222">MSEASGPTALVLGVGGQDGVYLARHLLTLGYRVVGTVREDALDGDRAAYLSGVELRELDVRDRAGFAAILDTVRPDEVYNLAGFTSVGASWGQAELVAETNGMAVLRILEELVAHQDRHGSAPRYFQPSSSEMFGISDQQPQTEGTPHHPRSPYAVTKSFAHHLTVNYRESYGLFTCTGTLYNHESPLRPQQFVTRKITQAVAEIALGRREQVSLGNLDVRRDWGSAADYARSMHLMLQQDEPADFIVATGVSRALSDVLALAFLAVGIDDPTPYVVQDPALMRPAEVVDLAGDPTKAREQLGWEPAYDFETVVDHMVRVDMRRLETGVEESEDYLYP</sequence>
<dbReference type="Gene3D" id="3.40.50.720">
    <property type="entry name" value="NAD(P)-binding Rossmann-like Domain"/>
    <property type="match status" value="1"/>
</dbReference>
<dbReference type="FunFam" id="3.40.50.720:FF:000924">
    <property type="entry name" value="GDP-mannose 4,6 dehydratase"/>
    <property type="match status" value="1"/>
</dbReference>
<comment type="cofactor">
    <cofactor evidence="2">
        <name>NADP(+)</name>
        <dbReference type="ChEBI" id="CHEBI:58349"/>
    </cofactor>
</comment>
<evidence type="ECO:0000256" key="1">
    <source>
        <dbReference type="ARBA" id="ARBA00000188"/>
    </source>
</evidence>
<feature type="compositionally biased region" description="Polar residues" evidence="7">
    <location>
        <begin position="134"/>
        <end position="145"/>
    </location>
</feature>
<evidence type="ECO:0000256" key="4">
    <source>
        <dbReference type="ARBA" id="ARBA00011989"/>
    </source>
</evidence>
<name>A0A7X0RK15_9ACTN</name>
<dbReference type="Gene3D" id="3.90.25.10">
    <property type="entry name" value="UDP-galactose 4-epimerase, domain 1"/>
    <property type="match status" value="1"/>
</dbReference>
<proteinExistence type="inferred from homology"/>
<dbReference type="GO" id="GO:0008446">
    <property type="term" value="F:GDP-mannose 4,6-dehydratase activity"/>
    <property type="evidence" value="ECO:0007669"/>
    <property type="project" value="UniProtKB-EC"/>
</dbReference>
<feature type="domain" description="NAD(P)-binding" evidence="8">
    <location>
        <begin position="10"/>
        <end position="317"/>
    </location>
</feature>
<dbReference type="PANTHER" id="PTHR43715">
    <property type="entry name" value="GDP-MANNOSE 4,6-DEHYDRATASE"/>
    <property type="match status" value="1"/>
</dbReference>
<dbReference type="SUPFAM" id="SSF51735">
    <property type="entry name" value="NAD(P)-binding Rossmann-fold domains"/>
    <property type="match status" value="1"/>
</dbReference>
<comment type="function">
    <text evidence="6">Catalyzes the conversion of GDP-D-mannose to GDP-4-dehydro-6-deoxy-D-mannose.</text>
</comment>
<reference evidence="9 10" key="1">
    <citation type="submission" date="2020-08" db="EMBL/GenBank/DDBJ databases">
        <authorList>
            <person name="Seo M.-J."/>
        </authorList>
    </citation>
    <scope>NUCLEOTIDE SEQUENCE [LARGE SCALE GENOMIC DNA]</scope>
    <source>
        <strain evidence="9 10">KIGAM211</strain>
    </source>
</reference>
<comment type="similarity">
    <text evidence="3">Belongs to the NAD(P)-dependent epimerase/dehydratase family. GDP-mannose 4,6-dehydratase subfamily.</text>
</comment>
<dbReference type="InterPro" id="IPR006368">
    <property type="entry name" value="GDP_Man_deHydtase"/>
</dbReference>
<organism evidence="9 10">
    <name type="scientific">Nocardioides luti</name>
    <dbReference type="NCBI Taxonomy" id="2761101"/>
    <lineage>
        <taxon>Bacteria</taxon>
        <taxon>Bacillati</taxon>
        <taxon>Actinomycetota</taxon>
        <taxon>Actinomycetes</taxon>
        <taxon>Propionibacteriales</taxon>
        <taxon>Nocardioidaceae</taxon>
        <taxon>Nocardioides</taxon>
    </lineage>
</organism>
<dbReference type="EMBL" id="JACKXE010000001">
    <property type="protein sequence ID" value="MBB6628478.1"/>
    <property type="molecule type" value="Genomic_DNA"/>
</dbReference>
<accession>A0A7X0RK15</accession>
<dbReference type="InterPro" id="IPR016040">
    <property type="entry name" value="NAD(P)-bd_dom"/>
</dbReference>
<dbReference type="Pfam" id="PF16363">
    <property type="entry name" value="GDP_Man_Dehyd"/>
    <property type="match status" value="1"/>
</dbReference>
<gene>
    <name evidence="9" type="ORF">H5V45_14230</name>
</gene>
<evidence type="ECO:0000256" key="3">
    <source>
        <dbReference type="ARBA" id="ARBA00009263"/>
    </source>
</evidence>
<dbReference type="Proteomes" id="UP000523955">
    <property type="component" value="Unassembled WGS sequence"/>
</dbReference>
<evidence type="ECO:0000256" key="6">
    <source>
        <dbReference type="ARBA" id="ARBA00059383"/>
    </source>
</evidence>
<dbReference type="GO" id="GO:0042351">
    <property type="term" value="P:'de novo' GDP-L-fucose biosynthetic process"/>
    <property type="evidence" value="ECO:0007669"/>
    <property type="project" value="TreeGrafter"/>
</dbReference>
<dbReference type="PANTHER" id="PTHR43715:SF1">
    <property type="entry name" value="GDP-MANNOSE 4,6 DEHYDRATASE"/>
    <property type="match status" value="1"/>
</dbReference>
<protein>
    <recommendedName>
        <fullName evidence="4">GDP-mannose 4,6-dehydratase</fullName>
        <ecNumber evidence="4">4.2.1.47</ecNumber>
    </recommendedName>
</protein>
<evidence type="ECO:0000256" key="2">
    <source>
        <dbReference type="ARBA" id="ARBA00001937"/>
    </source>
</evidence>
<keyword evidence="10" id="KW-1185">Reference proteome</keyword>